<reference evidence="1" key="3">
    <citation type="submission" date="2025-09" db="UniProtKB">
        <authorList>
            <consortium name="Ensembl"/>
        </authorList>
    </citation>
    <scope>IDENTIFICATION</scope>
</reference>
<dbReference type="Ensembl" id="ENSCSAVT00000011481.1">
    <property type="protein sequence ID" value="ENSCSAVP00000011348.1"/>
    <property type="gene ID" value="ENSCSAVG00000006641.1"/>
</dbReference>
<sequence length="99" mass="11280">MSVFTTDKDVLHAFSDLKEDRIIGFLVYVNFANNQCMLVRNSEISTDSNNPYENLFNLLKAGEENYGGESKRDLRTRFAIFTTSCCSVAGCFCSRLRRC</sequence>
<dbReference type="Proteomes" id="UP000007875">
    <property type="component" value="Unassembled WGS sequence"/>
</dbReference>
<proteinExistence type="predicted"/>
<keyword evidence="2" id="KW-1185">Reference proteome</keyword>
<dbReference type="AlphaFoldDB" id="H2Z186"/>
<organism evidence="1 2">
    <name type="scientific">Ciona savignyi</name>
    <name type="common">Pacific transparent sea squirt</name>
    <dbReference type="NCBI Taxonomy" id="51511"/>
    <lineage>
        <taxon>Eukaryota</taxon>
        <taxon>Metazoa</taxon>
        <taxon>Chordata</taxon>
        <taxon>Tunicata</taxon>
        <taxon>Ascidiacea</taxon>
        <taxon>Phlebobranchia</taxon>
        <taxon>Cionidae</taxon>
        <taxon>Ciona</taxon>
    </lineage>
</organism>
<reference evidence="2" key="1">
    <citation type="submission" date="2003-08" db="EMBL/GenBank/DDBJ databases">
        <authorList>
            <person name="Birren B."/>
            <person name="Nusbaum C."/>
            <person name="Abebe A."/>
            <person name="Abouelleil A."/>
            <person name="Adekoya E."/>
            <person name="Ait-zahra M."/>
            <person name="Allen N."/>
            <person name="Allen T."/>
            <person name="An P."/>
            <person name="Anderson M."/>
            <person name="Anderson S."/>
            <person name="Arachchi H."/>
            <person name="Armbruster J."/>
            <person name="Bachantsang P."/>
            <person name="Baldwin J."/>
            <person name="Barry A."/>
            <person name="Bayul T."/>
            <person name="Blitshsteyn B."/>
            <person name="Bloom T."/>
            <person name="Blye J."/>
            <person name="Boguslavskiy L."/>
            <person name="Borowsky M."/>
            <person name="Boukhgalter B."/>
            <person name="Brunache A."/>
            <person name="Butler J."/>
            <person name="Calixte N."/>
            <person name="Calvo S."/>
            <person name="Camarata J."/>
            <person name="Campo K."/>
            <person name="Chang J."/>
            <person name="Cheshatsang Y."/>
            <person name="Citroen M."/>
            <person name="Collymore A."/>
            <person name="Considine T."/>
            <person name="Cook A."/>
            <person name="Cooke P."/>
            <person name="Corum B."/>
            <person name="Cuomo C."/>
            <person name="David R."/>
            <person name="Dawoe T."/>
            <person name="Degray S."/>
            <person name="Dodge S."/>
            <person name="Dooley K."/>
            <person name="Dorje P."/>
            <person name="Dorjee K."/>
            <person name="Dorris L."/>
            <person name="Duffey N."/>
            <person name="Dupes A."/>
            <person name="Elkins T."/>
            <person name="Engels R."/>
            <person name="Erickson J."/>
            <person name="Farina A."/>
            <person name="Faro S."/>
            <person name="Ferreira P."/>
            <person name="Fischer H."/>
            <person name="Fitzgerald M."/>
            <person name="Foley K."/>
            <person name="Gage D."/>
            <person name="Galagan J."/>
            <person name="Gearin G."/>
            <person name="Gnerre S."/>
            <person name="Gnirke A."/>
            <person name="Goyette A."/>
            <person name="Graham J."/>
            <person name="Grandbois E."/>
            <person name="Gyaltsen K."/>
            <person name="Hafez N."/>
            <person name="Hagopian D."/>
            <person name="Hagos B."/>
            <person name="Hall J."/>
            <person name="Hatcher B."/>
            <person name="Heller A."/>
            <person name="Higgins H."/>
            <person name="Honan T."/>
            <person name="Horn A."/>
            <person name="Houde N."/>
            <person name="Hughes L."/>
            <person name="Hulme W."/>
            <person name="Husby E."/>
            <person name="Iliev I."/>
            <person name="Jaffe D."/>
            <person name="Jones C."/>
            <person name="Kamal M."/>
            <person name="Kamat A."/>
            <person name="Kamvysselis M."/>
            <person name="Karlsson E."/>
            <person name="Kells C."/>
            <person name="Kieu A."/>
            <person name="Kisner P."/>
            <person name="Kodira C."/>
            <person name="Kulbokas E."/>
            <person name="Labutti K."/>
            <person name="Lama D."/>
            <person name="Landers T."/>
            <person name="Leger J."/>
            <person name="Levine S."/>
            <person name="Lewis D."/>
            <person name="Lewis T."/>
            <person name="Lindblad-toh K."/>
            <person name="Liu X."/>
            <person name="Lokyitsang T."/>
            <person name="Lokyitsang Y."/>
            <person name="Lucien O."/>
            <person name="Lui A."/>
            <person name="Ma L.J."/>
            <person name="Mabbitt R."/>
            <person name="Macdonald J."/>
            <person name="Maclean C."/>
            <person name="Major J."/>
            <person name="Manning J."/>
            <person name="Marabella R."/>
            <person name="Maru K."/>
            <person name="Matthews C."/>
            <person name="Mauceli E."/>
            <person name="Mccarthy M."/>
            <person name="Mcdonough S."/>
            <person name="Mcghee T."/>
            <person name="Meldrim J."/>
            <person name="Meneus L."/>
            <person name="Mesirov J."/>
            <person name="Mihalev A."/>
            <person name="Mihova T."/>
            <person name="Mikkelsen T."/>
            <person name="Mlenga V."/>
            <person name="Moru K."/>
            <person name="Mozes J."/>
            <person name="Mulrain L."/>
            <person name="Munson G."/>
            <person name="Naylor J."/>
            <person name="Newes C."/>
            <person name="Nguyen C."/>
            <person name="Nguyen N."/>
            <person name="Nguyen T."/>
            <person name="Nicol R."/>
            <person name="Nielsen C."/>
            <person name="Nizzari M."/>
            <person name="Norbu C."/>
            <person name="Norbu N."/>
            <person name="O'donnell P."/>
            <person name="Okoawo O."/>
            <person name="O'leary S."/>
            <person name="Omotosho B."/>
            <person name="O'neill K."/>
            <person name="Osman S."/>
            <person name="Parker S."/>
            <person name="Perrin D."/>
            <person name="Phunkhang P."/>
            <person name="Piqani B."/>
            <person name="Purcell S."/>
            <person name="Rachupka T."/>
            <person name="Ramasamy U."/>
            <person name="Rameau R."/>
            <person name="Ray V."/>
            <person name="Raymond C."/>
            <person name="Retta R."/>
            <person name="Richardson S."/>
            <person name="Rise C."/>
            <person name="Rodriguez J."/>
            <person name="Rogers J."/>
            <person name="Rogov P."/>
            <person name="Rutman M."/>
            <person name="Schupbach R."/>
            <person name="Seaman C."/>
            <person name="Settipalli S."/>
            <person name="Sharpe T."/>
            <person name="Sheridan J."/>
            <person name="Sherpa N."/>
            <person name="Shi J."/>
            <person name="Smirnov S."/>
            <person name="Smith C."/>
            <person name="Sougnez C."/>
            <person name="Spencer B."/>
            <person name="Stalker J."/>
            <person name="Stange-thomann N."/>
            <person name="Stavropoulos S."/>
            <person name="Stetson K."/>
            <person name="Stone C."/>
            <person name="Stone S."/>
            <person name="Stubbs M."/>
            <person name="Talamas J."/>
            <person name="Tchuinga P."/>
            <person name="Tenzing P."/>
            <person name="Tesfaye S."/>
            <person name="Theodore J."/>
            <person name="Thoulutsang Y."/>
            <person name="Topham K."/>
            <person name="Towey S."/>
            <person name="Tsamla T."/>
            <person name="Tsomo N."/>
            <person name="Vallee D."/>
            <person name="Vassiliev H."/>
            <person name="Venkataraman V."/>
            <person name="Vinson J."/>
            <person name="Vo A."/>
            <person name="Wade C."/>
            <person name="Wang S."/>
            <person name="Wangchuk T."/>
            <person name="Wangdi T."/>
            <person name="Whittaker C."/>
            <person name="Wilkinson J."/>
            <person name="Wu Y."/>
            <person name="Wyman D."/>
            <person name="Yadav S."/>
            <person name="Yang S."/>
            <person name="Yang X."/>
            <person name="Yeager S."/>
            <person name="Yee E."/>
            <person name="Young G."/>
            <person name="Zainoun J."/>
            <person name="Zembeck L."/>
            <person name="Zimmer A."/>
            <person name="Zody M."/>
            <person name="Lander E."/>
        </authorList>
    </citation>
    <scope>NUCLEOTIDE SEQUENCE [LARGE SCALE GENOMIC DNA]</scope>
</reference>
<accession>H2Z186</accession>
<name>H2Z186_CIOSA</name>
<evidence type="ECO:0000313" key="1">
    <source>
        <dbReference type="Ensembl" id="ENSCSAVP00000011348.1"/>
    </source>
</evidence>
<evidence type="ECO:0000313" key="2">
    <source>
        <dbReference type="Proteomes" id="UP000007875"/>
    </source>
</evidence>
<reference evidence="1" key="2">
    <citation type="submission" date="2025-08" db="UniProtKB">
        <authorList>
            <consortium name="Ensembl"/>
        </authorList>
    </citation>
    <scope>IDENTIFICATION</scope>
</reference>
<protein>
    <recommendedName>
        <fullName evidence="3">ADF-H domain-containing protein</fullName>
    </recommendedName>
</protein>
<dbReference type="HOGENOM" id="CLU_2319510_0_0_1"/>
<dbReference type="GeneTree" id="ENSGT00660000097363"/>
<dbReference type="InParanoid" id="H2Z186"/>
<evidence type="ECO:0008006" key="3">
    <source>
        <dbReference type="Google" id="ProtNLM"/>
    </source>
</evidence>